<reference evidence="7" key="2">
    <citation type="submission" date="2022-06" db="UniProtKB">
        <authorList>
            <consortium name="EnsemblMetazoa"/>
        </authorList>
    </citation>
    <scope>IDENTIFICATION</scope>
    <source>
        <strain evidence="7">DF5081</strain>
    </source>
</reference>
<evidence type="ECO:0000313" key="8">
    <source>
        <dbReference type="Proteomes" id="UP000005237"/>
    </source>
</evidence>
<dbReference type="SUPFAM" id="SSF51445">
    <property type="entry name" value="(Trans)glycosidases"/>
    <property type="match status" value="1"/>
</dbReference>
<proteinExistence type="inferred from homology"/>
<evidence type="ECO:0000256" key="1">
    <source>
        <dbReference type="ARBA" id="ARBA00001231"/>
    </source>
</evidence>
<dbReference type="EnsemblMetazoa" id="CJA03713.1">
    <property type="protein sequence ID" value="CJA03713.1"/>
    <property type="gene ID" value="WBGene00122917"/>
</dbReference>
<evidence type="ECO:0000256" key="5">
    <source>
        <dbReference type="SAM" id="Phobius"/>
    </source>
</evidence>
<dbReference type="EC" id="3.2.1.52" evidence="3"/>
<dbReference type="Gene3D" id="3.20.20.80">
    <property type="entry name" value="Glycosidases"/>
    <property type="match status" value="1"/>
</dbReference>
<dbReference type="PANTHER" id="PTHR21040">
    <property type="entry name" value="BCDNA.GH04120"/>
    <property type="match status" value="1"/>
</dbReference>
<keyword evidence="8" id="KW-1185">Reference proteome</keyword>
<keyword evidence="4" id="KW-0378">Hydrolase</keyword>
<comment type="similarity">
    <text evidence="2">Belongs to the glycosyl hydrolase 20 family.</text>
</comment>
<dbReference type="AlphaFoldDB" id="A0A8R1HMW2"/>
<dbReference type="CDD" id="cd06565">
    <property type="entry name" value="GH20_GcnA-like"/>
    <property type="match status" value="1"/>
</dbReference>
<dbReference type="Pfam" id="PF00728">
    <property type="entry name" value="Glyco_hydro_20"/>
    <property type="match status" value="1"/>
</dbReference>
<dbReference type="InterPro" id="IPR017853">
    <property type="entry name" value="GH"/>
</dbReference>
<dbReference type="InterPro" id="IPR038901">
    <property type="entry name" value="HEXDC-like"/>
</dbReference>
<dbReference type="GO" id="GO:0004563">
    <property type="term" value="F:beta-N-acetylhexosaminidase activity"/>
    <property type="evidence" value="ECO:0007669"/>
    <property type="project" value="UniProtKB-EC"/>
</dbReference>
<reference evidence="8" key="1">
    <citation type="submission" date="2010-08" db="EMBL/GenBank/DDBJ databases">
        <authorList>
            <consortium name="Caenorhabditis japonica Sequencing Consortium"/>
            <person name="Wilson R.K."/>
        </authorList>
    </citation>
    <scope>NUCLEOTIDE SEQUENCE [LARGE SCALE GENOMIC DNA]</scope>
    <source>
        <strain evidence="8">DF5081</strain>
    </source>
</reference>
<evidence type="ECO:0000313" key="7">
    <source>
        <dbReference type="EnsemblMetazoa" id="CJA03713.1"/>
    </source>
</evidence>
<feature type="domain" description="Glycoside hydrolase family 20 catalytic" evidence="6">
    <location>
        <begin position="105"/>
        <end position="269"/>
    </location>
</feature>
<dbReference type="Proteomes" id="UP000005237">
    <property type="component" value="Unassembled WGS sequence"/>
</dbReference>
<comment type="catalytic activity">
    <reaction evidence="1">
        <text>Hydrolysis of terminal non-reducing N-acetyl-D-hexosamine residues in N-acetyl-beta-D-hexosaminides.</text>
        <dbReference type="EC" id="3.2.1.52"/>
    </reaction>
</comment>
<evidence type="ECO:0000256" key="3">
    <source>
        <dbReference type="ARBA" id="ARBA00012663"/>
    </source>
</evidence>
<name>A0A8R1HMW2_CAEJA</name>
<dbReference type="GO" id="GO:0005975">
    <property type="term" value="P:carbohydrate metabolic process"/>
    <property type="evidence" value="ECO:0007669"/>
    <property type="project" value="InterPro"/>
</dbReference>
<dbReference type="PANTHER" id="PTHR21040:SF12">
    <property type="entry name" value="BETA-N-ACETYLHEXOSAMINIDASE"/>
    <property type="match status" value="1"/>
</dbReference>
<keyword evidence="5" id="KW-0472">Membrane</keyword>
<organism evidence="7 8">
    <name type="scientific">Caenorhabditis japonica</name>
    <dbReference type="NCBI Taxonomy" id="281687"/>
    <lineage>
        <taxon>Eukaryota</taxon>
        <taxon>Metazoa</taxon>
        <taxon>Ecdysozoa</taxon>
        <taxon>Nematoda</taxon>
        <taxon>Chromadorea</taxon>
        <taxon>Rhabditida</taxon>
        <taxon>Rhabditina</taxon>
        <taxon>Rhabditomorpha</taxon>
        <taxon>Rhabditoidea</taxon>
        <taxon>Rhabditidae</taxon>
        <taxon>Peloderinae</taxon>
        <taxon>Caenorhabditis</taxon>
    </lineage>
</organism>
<feature type="transmembrane region" description="Helical" evidence="5">
    <location>
        <begin position="9"/>
        <end position="29"/>
    </location>
</feature>
<keyword evidence="5" id="KW-0812">Transmembrane</keyword>
<protein>
    <recommendedName>
        <fullName evidence="3">beta-N-acetylhexosaminidase</fullName>
        <ecNumber evidence="3">3.2.1.52</ecNumber>
    </recommendedName>
</protein>
<sequence length="480" mass="55804">MFLNRNRTFWLLFAVIVTIAFPYLLISFLEGTSTGYNHLSGVDVRTSRKFRNVIVHIDLKGAPPRVEYLQQVFELLSRQHVDGVLIEYEDMFPYSGEIENITRMLHYSEADVRRIIYAAEINGLEVIPLIQSFGHLEFVLKSPAFMHLSEDTIDYNTICISDKKSIEIVQQMILQIRKLHPNSTRIHIGADEAYHVGEDHRCRNRMTEERIEKSQLKMNHIAQIGKFAKNAGFKTVFAWNDMFDKESEIAIRRAKIHEYIVPVIWGYREDVTEPGYFPDGLFDRIANIFDGFYVASAFKGADGQRQQFSNISRYLEVQRSYVKLMDLHQNAGEMVQGIFVTGWSRFNHFNALCELLPVAIPSLIVDLFYLNYQFSATRSWEEMKKLLSCRTNKHKGGLMDLYDCQFPGSDAFEIVMNDWKQIVDRRIQGRHDSPQDNVIAVLEKLKKSLQPILYQADIDEIYNQYLHDYHAIRIGTTVES</sequence>
<evidence type="ECO:0000256" key="4">
    <source>
        <dbReference type="ARBA" id="ARBA00022801"/>
    </source>
</evidence>
<keyword evidence="5" id="KW-1133">Transmembrane helix</keyword>
<evidence type="ECO:0000259" key="6">
    <source>
        <dbReference type="Pfam" id="PF00728"/>
    </source>
</evidence>
<dbReference type="InterPro" id="IPR015883">
    <property type="entry name" value="Glyco_hydro_20_cat"/>
</dbReference>
<accession>A0A8R1HMW2</accession>
<evidence type="ECO:0000256" key="2">
    <source>
        <dbReference type="ARBA" id="ARBA00006285"/>
    </source>
</evidence>